<protein>
    <submittedName>
        <fullName evidence="1">Uncharacterized protein</fullName>
    </submittedName>
</protein>
<reference evidence="1" key="2">
    <citation type="submission" date="2023-03" db="EMBL/GenBank/DDBJ databases">
        <authorList>
            <person name="Inwood S.N."/>
            <person name="Skelly J.G."/>
            <person name="Guhlin J."/>
            <person name="Harrop T.W.R."/>
            <person name="Goldson S.G."/>
            <person name="Dearden P.K."/>
        </authorList>
    </citation>
    <scope>NUCLEOTIDE SEQUENCE</scope>
    <source>
        <strain evidence="1">Lincoln</strain>
        <tissue evidence="1">Whole body</tissue>
    </source>
</reference>
<keyword evidence="2" id="KW-1185">Reference proteome</keyword>
<comment type="caution">
    <text evidence="1">The sequence shown here is derived from an EMBL/GenBank/DDBJ whole genome shotgun (WGS) entry which is preliminary data.</text>
</comment>
<evidence type="ECO:0000313" key="1">
    <source>
        <dbReference type="EMBL" id="KAK0168925.1"/>
    </source>
</evidence>
<dbReference type="EMBL" id="JAQQBR010001831">
    <property type="protein sequence ID" value="KAK0168925.1"/>
    <property type="molecule type" value="Genomic_DNA"/>
</dbReference>
<dbReference type="AlphaFoldDB" id="A0AA39KPC7"/>
<dbReference type="Proteomes" id="UP001168972">
    <property type="component" value="Unassembled WGS sequence"/>
</dbReference>
<reference evidence="1" key="1">
    <citation type="journal article" date="2023" name="bioRxiv">
        <title>Scaffold-level genome assemblies of two parasitoid biocontrol wasps reveal the parthenogenesis mechanism and an associated novel virus.</title>
        <authorList>
            <person name="Inwood S."/>
            <person name="Skelly J."/>
            <person name="Guhlin J."/>
            <person name="Harrop T."/>
            <person name="Goldson S."/>
            <person name="Dearden P."/>
        </authorList>
    </citation>
    <scope>NUCLEOTIDE SEQUENCE</scope>
    <source>
        <strain evidence="1">Lincoln</strain>
        <tissue evidence="1">Whole body</tissue>
    </source>
</reference>
<organism evidence="1 2">
    <name type="scientific">Microctonus hyperodae</name>
    <name type="common">Parasitoid wasp</name>
    <dbReference type="NCBI Taxonomy" id="165561"/>
    <lineage>
        <taxon>Eukaryota</taxon>
        <taxon>Metazoa</taxon>
        <taxon>Ecdysozoa</taxon>
        <taxon>Arthropoda</taxon>
        <taxon>Hexapoda</taxon>
        <taxon>Insecta</taxon>
        <taxon>Pterygota</taxon>
        <taxon>Neoptera</taxon>
        <taxon>Endopterygota</taxon>
        <taxon>Hymenoptera</taxon>
        <taxon>Apocrita</taxon>
        <taxon>Ichneumonoidea</taxon>
        <taxon>Braconidae</taxon>
        <taxon>Euphorinae</taxon>
        <taxon>Microctonus</taxon>
    </lineage>
</organism>
<gene>
    <name evidence="1" type="ORF">PV327_002681</name>
</gene>
<sequence>MVALYSVQLYKVSRQEQLTPWYRWWKSTVNVKLVIEPQLNNIIHCYDSIADHQNEETIMKIHADGKNIQIIDLTEF</sequence>
<proteinExistence type="predicted"/>
<evidence type="ECO:0000313" key="2">
    <source>
        <dbReference type="Proteomes" id="UP001168972"/>
    </source>
</evidence>
<accession>A0AA39KPC7</accession>
<name>A0AA39KPC7_MICHY</name>